<dbReference type="Proteomes" id="UP000238049">
    <property type="component" value="Unassembled WGS sequence"/>
</dbReference>
<dbReference type="PROSITE" id="PS50995">
    <property type="entry name" value="HTH_MARR_2"/>
    <property type="match status" value="1"/>
</dbReference>
<name>A0A2S6ZY39_9XANT</name>
<dbReference type="InterPro" id="IPR000835">
    <property type="entry name" value="HTH_MarR-typ"/>
</dbReference>
<dbReference type="PANTHER" id="PTHR33164">
    <property type="entry name" value="TRANSCRIPTIONAL REGULATOR, MARR FAMILY"/>
    <property type="match status" value="1"/>
</dbReference>
<dbReference type="EMBL" id="MDSL01000029">
    <property type="protein sequence ID" value="PPT97671.1"/>
    <property type="molecule type" value="Genomic_DNA"/>
</dbReference>
<evidence type="ECO:0000259" key="1">
    <source>
        <dbReference type="PROSITE" id="PS50995"/>
    </source>
</evidence>
<dbReference type="SMART" id="SM00347">
    <property type="entry name" value="HTH_MARR"/>
    <property type="match status" value="1"/>
</dbReference>
<dbReference type="InterPro" id="IPR036390">
    <property type="entry name" value="WH_DNA-bd_sf"/>
</dbReference>
<dbReference type="InterPro" id="IPR039422">
    <property type="entry name" value="MarR/SlyA-like"/>
</dbReference>
<organism evidence="2 3">
    <name type="scientific">Xanthomonas arboricola pv. guizotiae</name>
    <dbReference type="NCBI Taxonomy" id="487867"/>
    <lineage>
        <taxon>Bacteria</taxon>
        <taxon>Pseudomonadati</taxon>
        <taxon>Pseudomonadota</taxon>
        <taxon>Gammaproteobacteria</taxon>
        <taxon>Lysobacterales</taxon>
        <taxon>Lysobacteraceae</taxon>
        <taxon>Xanthomonas</taxon>
    </lineage>
</organism>
<dbReference type="AlphaFoldDB" id="A0A2S6ZY39"/>
<feature type="domain" description="HTH marR-type" evidence="1">
    <location>
        <begin position="5"/>
        <end position="134"/>
    </location>
</feature>
<protein>
    <submittedName>
        <fullName evidence="2">MarR family transcriptional regulator</fullName>
    </submittedName>
</protein>
<gene>
    <name evidence="2" type="ORF">XarbCFBP7409_14075</name>
</gene>
<evidence type="ECO:0000313" key="3">
    <source>
        <dbReference type="Proteomes" id="UP000238049"/>
    </source>
</evidence>
<dbReference type="InterPro" id="IPR036388">
    <property type="entry name" value="WH-like_DNA-bd_sf"/>
</dbReference>
<evidence type="ECO:0000313" key="2">
    <source>
        <dbReference type="EMBL" id="PPT97671.1"/>
    </source>
</evidence>
<dbReference type="GO" id="GO:0003700">
    <property type="term" value="F:DNA-binding transcription factor activity"/>
    <property type="evidence" value="ECO:0007669"/>
    <property type="project" value="InterPro"/>
</dbReference>
<accession>A0A2S6ZY39</accession>
<dbReference type="GO" id="GO:0006950">
    <property type="term" value="P:response to stress"/>
    <property type="evidence" value="ECO:0007669"/>
    <property type="project" value="TreeGrafter"/>
</dbReference>
<dbReference type="PANTHER" id="PTHR33164:SF105">
    <property type="entry name" value="TRANSCRIPTIONAL REPRESSOR PROTEIN-RELATED"/>
    <property type="match status" value="1"/>
</dbReference>
<sequence length="140" mass="15277">MSGTSSCTCFHLRRAARRMSQLYDHALAPVGLSLNAYSILRRLETTKSLGALAQALGMERTTLTRNLKPLLAAGWIATQRGDDARQTWLILSRSGRGLLRRAQPHWLAAQQRIEALFGAAATAQLHATLDRLDAVLDAAA</sequence>
<reference evidence="2 3" key="1">
    <citation type="submission" date="2016-08" db="EMBL/GenBank/DDBJ databases">
        <title>Evolution of the type three secretion system and type three effector repertoires in Xanthomonas.</title>
        <authorList>
            <person name="Merda D."/>
            <person name="Briand M."/>
            <person name="Bosis E."/>
            <person name="Rousseau C."/>
            <person name="Portier P."/>
            <person name="Jacques M.-A."/>
            <person name="Fischer-Le Saux M."/>
        </authorList>
    </citation>
    <scope>NUCLEOTIDE SEQUENCE [LARGE SCALE GENOMIC DNA]</scope>
    <source>
        <strain evidence="2 3">CFBP 7409</strain>
    </source>
</reference>
<dbReference type="Gene3D" id="1.10.10.10">
    <property type="entry name" value="Winged helix-like DNA-binding domain superfamily/Winged helix DNA-binding domain"/>
    <property type="match status" value="1"/>
</dbReference>
<dbReference type="RefSeq" id="WP_104563329.1">
    <property type="nucleotide sequence ID" value="NZ_MDSK01000020.1"/>
</dbReference>
<proteinExistence type="predicted"/>
<comment type="caution">
    <text evidence="2">The sequence shown here is derived from an EMBL/GenBank/DDBJ whole genome shotgun (WGS) entry which is preliminary data.</text>
</comment>
<dbReference type="SUPFAM" id="SSF46785">
    <property type="entry name" value="Winged helix' DNA-binding domain"/>
    <property type="match status" value="1"/>
</dbReference>